<dbReference type="InterPro" id="IPR036097">
    <property type="entry name" value="HisK_dim/P_sf"/>
</dbReference>
<evidence type="ECO:0000256" key="4">
    <source>
        <dbReference type="ARBA" id="ARBA00022475"/>
    </source>
</evidence>
<comment type="caution">
    <text evidence="13">The sequence shown here is derived from an EMBL/GenBank/DDBJ whole genome shotgun (WGS) entry which is preliminary data.</text>
</comment>
<dbReference type="RefSeq" id="WP_117894326.1">
    <property type="nucleotide sequence ID" value="NZ_CABJCV010000004.1"/>
</dbReference>
<evidence type="ECO:0000313" key="14">
    <source>
        <dbReference type="Proteomes" id="UP000284178"/>
    </source>
</evidence>
<evidence type="ECO:0000256" key="2">
    <source>
        <dbReference type="ARBA" id="ARBA00004651"/>
    </source>
</evidence>
<sequence length="337" mass="39014">MTFKEFLQDRWVFLLGQTVFLLFAGVLLRLLRVSGFALGFLAFLYLALILVTLGIEFYRKKTFFDQMFQLLDQLEEKYYLSELIESPDFVEGQKLTQLFRVVSKSMNDTIAEYRRRNEDYSRYIETWVHEVKTPIASCKLIIENHSDPVTRSLEEEVDRIDQYVEQALYYTRSTVVEKDYVIRRCSLDQIVSQVIKNHAKTLISRQFSIERENLDQTVYTDVKWIDFILSQIVTNTVKYRAAEKPVLRFTAKADENQVTLRIEDNGCGISAHDLPRIFDKGFTGDNGRQVAKSTGMGLYLVKQLCDKMNIGIQAESLPGRGTTLLLTFPLSGFLLPE</sequence>
<gene>
    <name evidence="13" type="ORF">DWY25_05025</name>
</gene>
<keyword evidence="14" id="KW-1185">Reference proteome</keyword>
<keyword evidence="8 11" id="KW-1133">Transmembrane helix</keyword>
<dbReference type="GO" id="GO:0004721">
    <property type="term" value="F:phosphoprotein phosphatase activity"/>
    <property type="evidence" value="ECO:0007669"/>
    <property type="project" value="TreeGrafter"/>
</dbReference>
<proteinExistence type="predicted"/>
<evidence type="ECO:0000256" key="7">
    <source>
        <dbReference type="ARBA" id="ARBA00022777"/>
    </source>
</evidence>
<organism evidence="13 14">
    <name type="scientific">Holdemania filiformis</name>
    <dbReference type="NCBI Taxonomy" id="61171"/>
    <lineage>
        <taxon>Bacteria</taxon>
        <taxon>Bacillati</taxon>
        <taxon>Bacillota</taxon>
        <taxon>Erysipelotrichia</taxon>
        <taxon>Erysipelotrichales</taxon>
        <taxon>Erysipelotrichaceae</taxon>
        <taxon>Holdemania</taxon>
    </lineage>
</organism>
<dbReference type="Gene3D" id="3.30.565.10">
    <property type="entry name" value="Histidine kinase-like ATPase, C-terminal domain"/>
    <property type="match status" value="1"/>
</dbReference>
<evidence type="ECO:0000256" key="5">
    <source>
        <dbReference type="ARBA" id="ARBA00022679"/>
    </source>
</evidence>
<dbReference type="GO" id="GO:0000155">
    <property type="term" value="F:phosphorelay sensor kinase activity"/>
    <property type="evidence" value="ECO:0007669"/>
    <property type="project" value="InterPro"/>
</dbReference>
<keyword evidence="4" id="KW-1003">Cell membrane</keyword>
<evidence type="ECO:0000259" key="12">
    <source>
        <dbReference type="PROSITE" id="PS50109"/>
    </source>
</evidence>
<dbReference type="PRINTS" id="PR00344">
    <property type="entry name" value="BCTRLSENSOR"/>
</dbReference>
<reference evidence="13 14" key="1">
    <citation type="submission" date="2018-08" db="EMBL/GenBank/DDBJ databases">
        <title>A genome reference for cultivated species of the human gut microbiota.</title>
        <authorList>
            <person name="Zou Y."/>
            <person name="Xue W."/>
            <person name="Luo G."/>
        </authorList>
    </citation>
    <scope>NUCLEOTIDE SEQUENCE [LARGE SCALE GENOMIC DNA]</scope>
    <source>
        <strain evidence="13 14">AF24-29</strain>
    </source>
</reference>
<comment type="subcellular location">
    <subcellularLocation>
        <location evidence="2">Cell membrane</location>
        <topology evidence="2">Multi-pass membrane protein</topology>
    </subcellularLocation>
</comment>
<comment type="catalytic activity">
    <reaction evidence="1">
        <text>ATP + protein L-histidine = ADP + protein N-phospho-L-histidine.</text>
        <dbReference type="EC" id="2.7.13.3"/>
    </reaction>
</comment>
<dbReference type="GO" id="GO:0005886">
    <property type="term" value="C:plasma membrane"/>
    <property type="evidence" value="ECO:0007669"/>
    <property type="project" value="UniProtKB-SubCell"/>
</dbReference>
<dbReference type="PANTHER" id="PTHR45453:SF2">
    <property type="entry name" value="HISTIDINE KINASE"/>
    <property type="match status" value="1"/>
</dbReference>
<dbReference type="EMBL" id="QRUP01000004">
    <property type="protein sequence ID" value="RGR75599.1"/>
    <property type="molecule type" value="Genomic_DNA"/>
</dbReference>
<dbReference type="Proteomes" id="UP000284178">
    <property type="component" value="Unassembled WGS sequence"/>
</dbReference>
<keyword evidence="10 11" id="KW-0472">Membrane</keyword>
<dbReference type="GeneID" id="83014766"/>
<dbReference type="SUPFAM" id="SSF55874">
    <property type="entry name" value="ATPase domain of HSP90 chaperone/DNA topoisomerase II/histidine kinase"/>
    <property type="match status" value="1"/>
</dbReference>
<protein>
    <recommendedName>
        <fullName evidence="3">histidine kinase</fullName>
        <ecNumber evidence="3">2.7.13.3</ecNumber>
    </recommendedName>
</protein>
<dbReference type="AlphaFoldDB" id="A0A412G4G4"/>
<evidence type="ECO:0000256" key="8">
    <source>
        <dbReference type="ARBA" id="ARBA00022989"/>
    </source>
</evidence>
<dbReference type="SMART" id="SM00387">
    <property type="entry name" value="HATPase_c"/>
    <property type="match status" value="1"/>
</dbReference>
<feature type="transmembrane region" description="Helical" evidence="11">
    <location>
        <begin position="37"/>
        <end position="58"/>
    </location>
</feature>
<evidence type="ECO:0000256" key="10">
    <source>
        <dbReference type="ARBA" id="ARBA00023136"/>
    </source>
</evidence>
<dbReference type="InterPro" id="IPR003594">
    <property type="entry name" value="HATPase_dom"/>
</dbReference>
<evidence type="ECO:0000256" key="3">
    <source>
        <dbReference type="ARBA" id="ARBA00012438"/>
    </source>
</evidence>
<feature type="domain" description="Histidine kinase" evidence="12">
    <location>
        <begin position="126"/>
        <end position="332"/>
    </location>
</feature>
<dbReference type="PROSITE" id="PS50109">
    <property type="entry name" value="HIS_KIN"/>
    <property type="match status" value="1"/>
</dbReference>
<keyword evidence="5" id="KW-0808">Transferase</keyword>
<evidence type="ECO:0000256" key="1">
    <source>
        <dbReference type="ARBA" id="ARBA00000085"/>
    </source>
</evidence>
<dbReference type="GO" id="GO:0016036">
    <property type="term" value="P:cellular response to phosphate starvation"/>
    <property type="evidence" value="ECO:0007669"/>
    <property type="project" value="TreeGrafter"/>
</dbReference>
<dbReference type="SUPFAM" id="SSF47384">
    <property type="entry name" value="Homodimeric domain of signal transducing histidine kinase"/>
    <property type="match status" value="1"/>
</dbReference>
<dbReference type="PANTHER" id="PTHR45453">
    <property type="entry name" value="PHOSPHATE REGULON SENSOR PROTEIN PHOR"/>
    <property type="match status" value="1"/>
</dbReference>
<dbReference type="InterPro" id="IPR050351">
    <property type="entry name" value="BphY/WalK/GraS-like"/>
</dbReference>
<dbReference type="EC" id="2.7.13.3" evidence="3"/>
<name>A0A412G4G4_9FIRM</name>
<dbReference type="InterPro" id="IPR004358">
    <property type="entry name" value="Sig_transdc_His_kin-like_C"/>
</dbReference>
<dbReference type="Pfam" id="PF02518">
    <property type="entry name" value="HATPase_c"/>
    <property type="match status" value="1"/>
</dbReference>
<keyword evidence="6 11" id="KW-0812">Transmembrane</keyword>
<dbReference type="InterPro" id="IPR036890">
    <property type="entry name" value="HATPase_C_sf"/>
</dbReference>
<evidence type="ECO:0000256" key="9">
    <source>
        <dbReference type="ARBA" id="ARBA00023012"/>
    </source>
</evidence>
<accession>A0A412G4G4</accession>
<evidence type="ECO:0000256" key="6">
    <source>
        <dbReference type="ARBA" id="ARBA00022692"/>
    </source>
</evidence>
<evidence type="ECO:0000256" key="11">
    <source>
        <dbReference type="SAM" id="Phobius"/>
    </source>
</evidence>
<evidence type="ECO:0000313" key="13">
    <source>
        <dbReference type="EMBL" id="RGR75599.1"/>
    </source>
</evidence>
<feature type="transmembrane region" description="Helical" evidence="11">
    <location>
        <begin position="12"/>
        <end position="31"/>
    </location>
</feature>
<dbReference type="InterPro" id="IPR005467">
    <property type="entry name" value="His_kinase_dom"/>
</dbReference>
<keyword evidence="7 13" id="KW-0418">Kinase</keyword>
<keyword evidence="9" id="KW-0902">Two-component regulatory system</keyword>